<evidence type="ECO:0008006" key="5">
    <source>
        <dbReference type="Google" id="ProtNLM"/>
    </source>
</evidence>
<dbReference type="GO" id="GO:0046475">
    <property type="term" value="P:glycerophospholipid catabolic process"/>
    <property type="evidence" value="ECO:0007669"/>
    <property type="project" value="TreeGrafter"/>
</dbReference>
<feature type="transmembrane region" description="Helical" evidence="2">
    <location>
        <begin position="452"/>
        <end position="471"/>
    </location>
</feature>
<feature type="transmembrane region" description="Helical" evidence="2">
    <location>
        <begin position="399"/>
        <end position="421"/>
    </location>
</feature>
<keyword evidence="2" id="KW-0812">Transmembrane</keyword>
<keyword evidence="2" id="KW-0472">Membrane</keyword>
<dbReference type="AlphaFoldDB" id="A0A238UP83"/>
<feature type="transmembrane region" description="Helical" evidence="2">
    <location>
        <begin position="27"/>
        <end position="45"/>
    </location>
</feature>
<feature type="transmembrane region" description="Helical" evidence="2">
    <location>
        <begin position="523"/>
        <end position="544"/>
    </location>
</feature>
<dbReference type="Gene3D" id="3.40.1090.10">
    <property type="entry name" value="Cytosolic phospholipase A2 catalytic domain"/>
    <property type="match status" value="1"/>
</dbReference>
<keyword evidence="2" id="KW-1133">Transmembrane helix</keyword>
<dbReference type="EMBL" id="FZNO01000001">
    <property type="protein sequence ID" value="SNR23427.1"/>
    <property type="molecule type" value="Genomic_DNA"/>
</dbReference>
<dbReference type="GO" id="GO:0005829">
    <property type="term" value="C:cytosol"/>
    <property type="evidence" value="ECO:0007669"/>
    <property type="project" value="TreeGrafter"/>
</dbReference>
<feature type="transmembrane region" description="Helical" evidence="2">
    <location>
        <begin position="565"/>
        <end position="590"/>
    </location>
</feature>
<reference evidence="3 4" key="1">
    <citation type="submission" date="2017-06" db="EMBL/GenBank/DDBJ databases">
        <authorList>
            <person name="Kim H.J."/>
            <person name="Triplett B.A."/>
        </authorList>
    </citation>
    <scope>NUCLEOTIDE SEQUENCE [LARGE SCALE GENOMIC DNA]</scope>
    <source>
        <strain evidence="3 4">DSM 44272</strain>
    </source>
</reference>
<evidence type="ECO:0000256" key="1">
    <source>
        <dbReference type="SAM" id="MobiDB-lite"/>
    </source>
</evidence>
<dbReference type="InterPro" id="IPR016035">
    <property type="entry name" value="Acyl_Trfase/lysoPLipase"/>
</dbReference>
<evidence type="ECO:0000313" key="3">
    <source>
        <dbReference type="EMBL" id="SNR23427.1"/>
    </source>
</evidence>
<feature type="region of interest" description="Disordered" evidence="1">
    <location>
        <begin position="1017"/>
        <end position="1039"/>
    </location>
</feature>
<organism evidence="3 4">
    <name type="scientific">Blastococcus mobilis</name>
    <dbReference type="NCBI Taxonomy" id="1938746"/>
    <lineage>
        <taxon>Bacteria</taxon>
        <taxon>Bacillati</taxon>
        <taxon>Actinomycetota</taxon>
        <taxon>Actinomycetes</taxon>
        <taxon>Geodermatophilales</taxon>
        <taxon>Geodermatophilaceae</taxon>
        <taxon>Blastococcus</taxon>
    </lineage>
</organism>
<dbReference type="RefSeq" id="WP_141137382.1">
    <property type="nucleotide sequence ID" value="NZ_FZNO01000001.1"/>
</dbReference>
<dbReference type="GO" id="GO:0004623">
    <property type="term" value="F:phospholipase A2 activity"/>
    <property type="evidence" value="ECO:0007669"/>
    <property type="project" value="TreeGrafter"/>
</dbReference>
<feature type="transmembrane region" description="Helical" evidence="2">
    <location>
        <begin position="159"/>
        <end position="178"/>
    </location>
</feature>
<dbReference type="Proteomes" id="UP000198403">
    <property type="component" value="Unassembled WGS sequence"/>
</dbReference>
<gene>
    <name evidence="3" type="ORF">SAMN06272737_10199</name>
</gene>
<feature type="region of interest" description="Disordered" evidence="1">
    <location>
        <begin position="233"/>
        <end position="267"/>
    </location>
</feature>
<dbReference type="OrthoDB" id="100544at2"/>
<keyword evidence="4" id="KW-1185">Reference proteome</keyword>
<feature type="region of interest" description="Disordered" evidence="1">
    <location>
        <begin position="1"/>
        <end position="20"/>
    </location>
</feature>
<dbReference type="PANTHER" id="PTHR10728">
    <property type="entry name" value="CYTOSOLIC PHOSPHOLIPASE A2"/>
    <property type="match status" value="1"/>
</dbReference>
<dbReference type="SUPFAM" id="SSF52151">
    <property type="entry name" value="FabD/lysophospholipase-like"/>
    <property type="match status" value="1"/>
</dbReference>
<feature type="transmembrane region" description="Helical" evidence="2">
    <location>
        <begin position="198"/>
        <end position="224"/>
    </location>
</feature>
<proteinExistence type="predicted"/>
<dbReference type="PANTHER" id="PTHR10728:SF40">
    <property type="entry name" value="PATATIN FAMILY PROTEIN"/>
    <property type="match status" value="1"/>
</dbReference>
<protein>
    <recommendedName>
        <fullName evidence="5">Patatin-like phospholipase</fullName>
    </recommendedName>
</protein>
<feature type="compositionally biased region" description="Low complexity" evidence="1">
    <location>
        <begin position="8"/>
        <end position="17"/>
    </location>
</feature>
<name>A0A238UP83_9ACTN</name>
<evidence type="ECO:0000313" key="4">
    <source>
        <dbReference type="Proteomes" id="UP000198403"/>
    </source>
</evidence>
<accession>A0A238UP83</accession>
<feature type="transmembrane region" description="Helical" evidence="2">
    <location>
        <begin position="492"/>
        <end position="511"/>
    </location>
</feature>
<evidence type="ECO:0000256" key="2">
    <source>
        <dbReference type="SAM" id="Phobius"/>
    </source>
</evidence>
<sequence>MPMRARSRPASSAAQPPHGGRLPRARAALCVVAALGCAVGGWIVYSRLAPDVGVGRLAFAGGGQSLPLPEGTRAALWWDLVFIAGYGAALLICGLVLAPAVFRRQLTKHDARAGDGEADAIGPLAADGDVTRAGAAPMSEAPSQPVVPGETEPAPVARVLLPLAVVGIVADLVENALMLSPSGAAAPRLLDLAVAAGVLKWACLLPAAAVALAAGGVTLVRFWVHRPGRLDEPGYPTVRPPDPLEGDPGVRHPAAGRRDVPAAREAAPRIPEPRGRWLRGFQEPRSLAEAPDQRQPVLGFCLSGGGIRSASVALGALQSLRSELVRSRYLVSVSGGGYTAGALQLALTTAHDPDHPSTGARAGQPAGVYQPGSVEEDRLRRHARYLADSTTQILGALGLVARVLVLSLVAVFAPALVFGWLAGEFYRAVPMAPVRDDPTGPLHVPDVPAGTWLLLAILTAAALAAYVLTLWRKASSEGTGAGARRWARRITALGLLVAVVAVGLPWLVYGAGRLLEASGATDIGLGGPVAGVVVTYAVTLTTLLRRKKVVEGVRGLFGKKGGTTVAAVPGGFLQLLLVAVSLCLLAAGWLVLAGGVAAATTAADPGPVRVAAAGLLVALVVLGGLLDQTELSLHPFYRRRLADAFAARRVERDLDHRVVAEGYSYGEATRLDSYGVKVDGFPQVVFAAAANLTGERRAPLKATSFTMDAAWVGGPDVGYVATGALRRAVAPAFRRDLTVQAAMAVSGAAFASAAGRHTRWYTTLLALSGLRLGTWLPNPVFVDRWNDARRAKDWTTPGLPRLRRLGYLAREVLGIHRWTDRLLQITDGGHYENLGLVEALRRRCTEIYCIDASGDKPPTAGTFAEAVALAYTELGVRIELDDEAWRLVPGSGTPLPPPDPLEALNKRLSDRSVLTARICYPAESGLPEGHRHGILVFAKASLTPRLPYPLLSYAARNEVFPYDSTGDQFFDDGKFTAYSALGRAVGAEAAAAMEAARRQRWSRRRCTVCPPPPAQAVPAGYAAAGSGGTPSQRSSGSPV</sequence>
<feature type="region of interest" description="Disordered" evidence="1">
    <location>
        <begin position="351"/>
        <end position="371"/>
    </location>
</feature>
<feature type="transmembrane region" description="Helical" evidence="2">
    <location>
        <begin position="75"/>
        <end position="102"/>
    </location>
</feature>